<keyword evidence="8" id="KW-0175">Coiled coil</keyword>
<dbReference type="GO" id="GO:0015288">
    <property type="term" value="F:porin activity"/>
    <property type="evidence" value="ECO:0007669"/>
    <property type="project" value="TreeGrafter"/>
</dbReference>
<dbReference type="EMBL" id="DXBX01000063">
    <property type="protein sequence ID" value="HIZ33513.1"/>
    <property type="molecule type" value="Genomic_DNA"/>
</dbReference>
<dbReference type="AlphaFoldDB" id="A0A9D2E9W3"/>
<evidence type="ECO:0000313" key="11">
    <source>
        <dbReference type="Proteomes" id="UP000824028"/>
    </source>
</evidence>
<dbReference type="GO" id="GO:1990281">
    <property type="term" value="C:efflux pump complex"/>
    <property type="evidence" value="ECO:0007669"/>
    <property type="project" value="TreeGrafter"/>
</dbReference>
<protein>
    <submittedName>
        <fullName evidence="10">TolC family protein</fullName>
    </submittedName>
</protein>
<dbReference type="PANTHER" id="PTHR30026">
    <property type="entry name" value="OUTER MEMBRANE PROTEIN TOLC"/>
    <property type="match status" value="1"/>
</dbReference>
<keyword evidence="9" id="KW-0732">Signal</keyword>
<reference evidence="10" key="2">
    <citation type="submission" date="2021-04" db="EMBL/GenBank/DDBJ databases">
        <authorList>
            <person name="Gilroy R."/>
        </authorList>
    </citation>
    <scope>NUCLEOTIDE SEQUENCE</scope>
    <source>
        <strain evidence="10">ChiHjej9B8-1298</strain>
    </source>
</reference>
<proteinExistence type="inferred from homology"/>
<keyword evidence="4" id="KW-1134">Transmembrane beta strand</keyword>
<dbReference type="GO" id="GO:0015562">
    <property type="term" value="F:efflux transmembrane transporter activity"/>
    <property type="evidence" value="ECO:0007669"/>
    <property type="project" value="InterPro"/>
</dbReference>
<dbReference type="GO" id="GO:0009279">
    <property type="term" value="C:cell outer membrane"/>
    <property type="evidence" value="ECO:0007669"/>
    <property type="project" value="UniProtKB-SubCell"/>
</dbReference>
<dbReference type="Gene3D" id="1.20.1600.10">
    <property type="entry name" value="Outer membrane efflux proteins (OEP)"/>
    <property type="match status" value="1"/>
</dbReference>
<evidence type="ECO:0000256" key="5">
    <source>
        <dbReference type="ARBA" id="ARBA00022692"/>
    </source>
</evidence>
<evidence type="ECO:0000256" key="6">
    <source>
        <dbReference type="ARBA" id="ARBA00023136"/>
    </source>
</evidence>
<feature type="coiled-coil region" evidence="8">
    <location>
        <begin position="227"/>
        <end position="256"/>
    </location>
</feature>
<evidence type="ECO:0000256" key="2">
    <source>
        <dbReference type="ARBA" id="ARBA00007613"/>
    </source>
</evidence>
<evidence type="ECO:0000256" key="9">
    <source>
        <dbReference type="SAM" id="SignalP"/>
    </source>
</evidence>
<feature type="chain" id="PRO_5039161525" evidence="9">
    <location>
        <begin position="19"/>
        <end position="490"/>
    </location>
</feature>
<dbReference type="Pfam" id="PF02321">
    <property type="entry name" value="OEP"/>
    <property type="match status" value="2"/>
</dbReference>
<dbReference type="SUPFAM" id="SSF56954">
    <property type="entry name" value="Outer membrane efflux proteins (OEP)"/>
    <property type="match status" value="1"/>
</dbReference>
<keyword evidence="6" id="KW-0472">Membrane</keyword>
<accession>A0A9D2E9W3</accession>
<evidence type="ECO:0000313" key="10">
    <source>
        <dbReference type="EMBL" id="HIZ33513.1"/>
    </source>
</evidence>
<evidence type="ECO:0000256" key="7">
    <source>
        <dbReference type="ARBA" id="ARBA00023237"/>
    </source>
</evidence>
<evidence type="ECO:0000256" key="4">
    <source>
        <dbReference type="ARBA" id="ARBA00022452"/>
    </source>
</evidence>
<comment type="similarity">
    <text evidence="2">Belongs to the outer membrane factor (OMF) (TC 1.B.17) family.</text>
</comment>
<dbReference type="Proteomes" id="UP000824028">
    <property type="component" value="Unassembled WGS sequence"/>
</dbReference>
<dbReference type="InterPro" id="IPR051906">
    <property type="entry name" value="TolC-like"/>
</dbReference>
<evidence type="ECO:0000256" key="8">
    <source>
        <dbReference type="SAM" id="Coils"/>
    </source>
</evidence>
<dbReference type="PANTHER" id="PTHR30026:SF20">
    <property type="entry name" value="OUTER MEMBRANE PROTEIN TOLC"/>
    <property type="match status" value="1"/>
</dbReference>
<evidence type="ECO:0000256" key="3">
    <source>
        <dbReference type="ARBA" id="ARBA00022448"/>
    </source>
</evidence>
<keyword evidence="3" id="KW-0813">Transport</keyword>
<dbReference type="InterPro" id="IPR003423">
    <property type="entry name" value="OMP_efflux"/>
</dbReference>
<sequence length="490" mass="55859">MKNVITYALLLLALSAPAWVHGQALTLTLEQAIEQAREMSPDAQSARHTFRSAYWNYRYYRANYLPALTLTSAPYMDRAINRITMGDGSVQFVEQNLLSTDLSLSVTQNIALTGGTLSLTTSAQRLDLLSEHTSSWQTSPVILGYSQSLFGYNSLKWDRRIEPVRYEEARKSYVETLELVAATATQKFFDLATAQSNLEIATTNYANADTLYAYAQGRYEIGTISENEMLQLEINKLNEEANCMSARIEVENAMQELRSYLGIREDTDLQVRLNDSIPDFVVNLNEALLLANANSPDIQNMRRRELESESNVAQARANAGLKADIYLRFGLTQTGDKLRDAYRDPLDQQYVSLTLSLPILDWGRGKGQVRVARSNRDLVYTQVEQNKTDFQLNVRKLVKQFNLQAQRVRIAARTDRTAQRRAEVARRLYLLGKSSVLDLNASISEKDSARRNYIAALNEYWSLFYTLRSLTLHDFEHDRPLEEDLERLLE</sequence>
<gene>
    <name evidence="10" type="ORF">H9814_08265</name>
</gene>
<name>A0A9D2E9W3_9BACE</name>
<comment type="subcellular location">
    <subcellularLocation>
        <location evidence="1">Cell outer membrane</location>
    </subcellularLocation>
</comment>
<keyword evidence="5" id="KW-0812">Transmembrane</keyword>
<reference evidence="10" key="1">
    <citation type="journal article" date="2021" name="PeerJ">
        <title>Extensive microbial diversity within the chicken gut microbiome revealed by metagenomics and culture.</title>
        <authorList>
            <person name="Gilroy R."/>
            <person name="Ravi A."/>
            <person name="Getino M."/>
            <person name="Pursley I."/>
            <person name="Horton D.L."/>
            <person name="Alikhan N.F."/>
            <person name="Baker D."/>
            <person name="Gharbi K."/>
            <person name="Hall N."/>
            <person name="Watson M."/>
            <person name="Adriaenssens E.M."/>
            <person name="Foster-Nyarko E."/>
            <person name="Jarju S."/>
            <person name="Secka A."/>
            <person name="Antonio M."/>
            <person name="Oren A."/>
            <person name="Chaudhuri R.R."/>
            <person name="La Ragione R."/>
            <person name="Hildebrand F."/>
            <person name="Pallen M.J."/>
        </authorList>
    </citation>
    <scope>NUCLEOTIDE SEQUENCE</scope>
    <source>
        <strain evidence="10">ChiHjej9B8-1298</strain>
    </source>
</reference>
<evidence type="ECO:0000256" key="1">
    <source>
        <dbReference type="ARBA" id="ARBA00004442"/>
    </source>
</evidence>
<feature type="signal peptide" evidence="9">
    <location>
        <begin position="1"/>
        <end position="18"/>
    </location>
</feature>
<organism evidence="10 11">
    <name type="scientific">Candidatus Bacteroides merdigallinarum</name>
    <dbReference type="NCBI Taxonomy" id="2838473"/>
    <lineage>
        <taxon>Bacteria</taxon>
        <taxon>Pseudomonadati</taxon>
        <taxon>Bacteroidota</taxon>
        <taxon>Bacteroidia</taxon>
        <taxon>Bacteroidales</taxon>
        <taxon>Bacteroidaceae</taxon>
        <taxon>Bacteroides</taxon>
    </lineage>
</organism>
<keyword evidence="7" id="KW-0998">Cell outer membrane</keyword>
<comment type="caution">
    <text evidence="10">The sequence shown here is derived from an EMBL/GenBank/DDBJ whole genome shotgun (WGS) entry which is preliminary data.</text>
</comment>